<organism evidence="2 3">
    <name type="scientific">Neocallimastix californiae</name>
    <dbReference type="NCBI Taxonomy" id="1754190"/>
    <lineage>
        <taxon>Eukaryota</taxon>
        <taxon>Fungi</taxon>
        <taxon>Fungi incertae sedis</taxon>
        <taxon>Chytridiomycota</taxon>
        <taxon>Chytridiomycota incertae sedis</taxon>
        <taxon>Neocallimastigomycetes</taxon>
        <taxon>Neocallimastigales</taxon>
        <taxon>Neocallimastigaceae</taxon>
        <taxon>Neocallimastix</taxon>
    </lineage>
</organism>
<dbReference type="EMBL" id="MCOG01000245">
    <property type="protein sequence ID" value="ORY22601.1"/>
    <property type="molecule type" value="Genomic_DNA"/>
</dbReference>
<evidence type="ECO:0000313" key="3">
    <source>
        <dbReference type="Proteomes" id="UP000193920"/>
    </source>
</evidence>
<comment type="caution">
    <text evidence="2">The sequence shown here is derived from an EMBL/GenBank/DDBJ whole genome shotgun (WGS) entry which is preliminary data.</text>
</comment>
<keyword evidence="1" id="KW-1133">Transmembrane helix</keyword>
<accession>A0A1Y2AJ68</accession>
<keyword evidence="3" id="KW-1185">Reference proteome</keyword>
<keyword evidence="1" id="KW-0812">Transmembrane</keyword>
<proteinExistence type="predicted"/>
<sequence length="336" mass="38751">MFEKRNLFDTSNVENADFQNYKHTGFITEEYKFERIIYVILFLIYNVVFITSLVLFYQIRNSAIVRERGFGLTFFGGIITFINAFLGFIPQMMAIACPFSMYNANILNVMVNVIFFCRSLRLVLLYYNDGFKAENVTDSKLSISLNKGSDSNNYLQNLHRKVNRIIYLIIGITTVISFVSSIVLHAKYYDKCRFDVIRDAMLDLKLNNGKELFYPVRIFSILYTILSIIMAVFLTFVKDANKYGAKFEMLSTSIILFISGGFNAVLQKYATGGEFEYNGDFHRKVFLNLFEITKGGKILFTFVAIYMLSVSITLPVVQYFKAKKNNEKINASYAEL</sequence>
<reference evidence="2 3" key="1">
    <citation type="submission" date="2016-08" db="EMBL/GenBank/DDBJ databases">
        <title>A Parts List for Fungal Cellulosomes Revealed by Comparative Genomics.</title>
        <authorList>
            <consortium name="DOE Joint Genome Institute"/>
            <person name="Haitjema C.H."/>
            <person name="Gilmore S.P."/>
            <person name="Henske J.K."/>
            <person name="Solomon K.V."/>
            <person name="De Groot R."/>
            <person name="Kuo A."/>
            <person name="Mondo S.J."/>
            <person name="Salamov A.A."/>
            <person name="Labutti K."/>
            <person name="Zhao Z."/>
            <person name="Chiniquy J."/>
            <person name="Barry K."/>
            <person name="Brewer H.M."/>
            <person name="Purvine S.O."/>
            <person name="Wright A.T."/>
            <person name="Boxma B."/>
            <person name="Van Alen T."/>
            <person name="Hackstein J.H."/>
            <person name="Baker S.E."/>
            <person name="Grigoriev I.V."/>
            <person name="O'Malley M.A."/>
        </authorList>
    </citation>
    <scope>NUCLEOTIDE SEQUENCE [LARGE SCALE GENOMIC DNA]</scope>
    <source>
        <strain evidence="2 3">G1</strain>
    </source>
</reference>
<feature type="transmembrane region" description="Helical" evidence="1">
    <location>
        <begin position="298"/>
        <end position="320"/>
    </location>
</feature>
<dbReference type="STRING" id="1754190.A0A1Y2AJ68"/>
<feature type="transmembrane region" description="Helical" evidence="1">
    <location>
        <begin position="36"/>
        <end position="57"/>
    </location>
</feature>
<dbReference type="OrthoDB" id="10399148at2759"/>
<keyword evidence="1" id="KW-0472">Membrane</keyword>
<feature type="transmembrane region" description="Helical" evidence="1">
    <location>
        <begin position="165"/>
        <end position="186"/>
    </location>
</feature>
<dbReference type="AlphaFoldDB" id="A0A1Y2AJ68"/>
<gene>
    <name evidence="2" type="ORF">LY90DRAFT_707102</name>
</gene>
<feature type="transmembrane region" description="Helical" evidence="1">
    <location>
        <begin position="212"/>
        <end position="237"/>
    </location>
</feature>
<evidence type="ECO:0000313" key="2">
    <source>
        <dbReference type="EMBL" id="ORY22601.1"/>
    </source>
</evidence>
<feature type="transmembrane region" description="Helical" evidence="1">
    <location>
        <begin position="249"/>
        <end position="266"/>
    </location>
</feature>
<name>A0A1Y2AJ68_9FUNG</name>
<protein>
    <submittedName>
        <fullName evidence="2">Uncharacterized protein</fullName>
    </submittedName>
</protein>
<evidence type="ECO:0000256" key="1">
    <source>
        <dbReference type="SAM" id="Phobius"/>
    </source>
</evidence>
<feature type="transmembrane region" description="Helical" evidence="1">
    <location>
        <begin position="69"/>
        <end position="89"/>
    </location>
</feature>
<dbReference type="Proteomes" id="UP000193920">
    <property type="component" value="Unassembled WGS sequence"/>
</dbReference>